<dbReference type="Proteomes" id="UP000231157">
    <property type="component" value="Unassembled WGS sequence"/>
</dbReference>
<comment type="caution">
    <text evidence="1">The sequence shown here is derived from an EMBL/GenBank/DDBJ whole genome shotgun (WGS) entry which is preliminary data.</text>
</comment>
<proteinExistence type="predicted"/>
<evidence type="ECO:0000313" key="1">
    <source>
        <dbReference type="EMBL" id="PIR89471.1"/>
    </source>
</evidence>
<sequence>MTNIKINFTLLKPAHSKTRNQKMANKNRIPPMPIDLNSENVVNAVPKAGTMLYFNISDKPKKEGYCRVELVIKNGEKKIITSFEDMELNREDSNAAEKEAIKFEGEREPNPQFIIECTYRIIANYLARDSTVSIMRDTQTRTLDINIITAGARYVSLRSIPWINVLDFFDEKKDE</sequence>
<organism evidence="1 2">
    <name type="scientific">Candidatus Harrisonbacteria bacterium CG10_big_fil_rev_8_21_14_0_10_40_38</name>
    <dbReference type="NCBI Taxonomy" id="1974583"/>
    <lineage>
        <taxon>Bacteria</taxon>
        <taxon>Candidatus Harrisoniibacteriota</taxon>
    </lineage>
</organism>
<name>A0A2H0USW1_9BACT</name>
<evidence type="ECO:0000313" key="2">
    <source>
        <dbReference type="Proteomes" id="UP000231157"/>
    </source>
</evidence>
<protein>
    <submittedName>
        <fullName evidence="1">Uncharacterized protein</fullName>
    </submittedName>
</protein>
<gene>
    <name evidence="1" type="ORF">COU07_01045</name>
</gene>
<dbReference type="EMBL" id="PFAZ01000001">
    <property type="protein sequence ID" value="PIR89471.1"/>
    <property type="molecule type" value="Genomic_DNA"/>
</dbReference>
<accession>A0A2H0USW1</accession>
<reference evidence="2" key="1">
    <citation type="submission" date="2017-09" db="EMBL/GenBank/DDBJ databases">
        <title>Depth-based differentiation of microbial function through sediment-hosted aquifers and enrichment of novel symbionts in the deep terrestrial subsurface.</title>
        <authorList>
            <person name="Probst A.J."/>
            <person name="Ladd B."/>
            <person name="Jarett J.K."/>
            <person name="Geller-Mcgrath D.E."/>
            <person name="Sieber C.M.K."/>
            <person name="Emerson J.B."/>
            <person name="Anantharaman K."/>
            <person name="Thomas B.C."/>
            <person name="Malmstrom R."/>
            <person name="Stieglmeier M."/>
            <person name="Klingl A."/>
            <person name="Woyke T."/>
            <person name="Ryan C.M."/>
            <person name="Banfield J.F."/>
        </authorList>
    </citation>
    <scope>NUCLEOTIDE SEQUENCE [LARGE SCALE GENOMIC DNA]</scope>
</reference>
<dbReference type="AlphaFoldDB" id="A0A2H0USW1"/>